<dbReference type="PANTHER" id="PTHR47271:SF2">
    <property type="entry name" value="ARGININE DEIMINASE"/>
    <property type="match status" value="1"/>
</dbReference>
<name>A0A0F8W759_9ZZZZ</name>
<comment type="caution">
    <text evidence="1">The sequence shown here is derived from an EMBL/GenBank/DDBJ whole genome shotgun (WGS) entry which is preliminary data.</text>
</comment>
<gene>
    <name evidence="1" type="ORF">LCGC14_3102960</name>
</gene>
<protein>
    <submittedName>
        <fullName evidence="1">Uncharacterized protein</fullName>
    </submittedName>
</protein>
<evidence type="ECO:0000313" key="1">
    <source>
        <dbReference type="EMBL" id="KKK52632.1"/>
    </source>
</evidence>
<dbReference type="PANTHER" id="PTHR47271">
    <property type="entry name" value="ARGININE DEIMINASE"/>
    <property type="match status" value="1"/>
</dbReference>
<dbReference type="Gene3D" id="3.75.10.10">
    <property type="entry name" value="L-arginine/glycine Amidinotransferase, Chain A"/>
    <property type="match status" value="1"/>
</dbReference>
<dbReference type="GO" id="GO:0019546">
    <property type="term" value="P:L-arginine deiminase pathway"/>
    <property type="evidence" value="ECO:0007669"/>
    <property type="project" value="TreeGrafter"/>
</dbReference>
<feature type="non-terminal residue" evidence="1">
    <location>
        <position position="154"/>
    </location>
</feature>
<accession>A0A0F8W759</accession>
<dbReference type="AlphaFoldDB" id="A0A0F8W759"/>
<dbReference type="GO" id="GO:0016990">
    <property type="term" value="F:arginine deiminase activity"/>
    <property type="evidence" value="ECO:0007669"/>
    <property type="project" value="TreeGrafter"/>
</dbReference>
<reference evidence="1" key="1">
    <citation type="journal article" date="2015" name="Nature">
        <title>Complex archaea that bridge the gap between prokaryotes and eukaryotes.</title>
        <authorList>
            <person name="Spang A."/>
            <person name="Saw J.H."/>
            <person name="Jorgensen S.L."/>
            <person name="Zaremba-Niedzwiedzka K."/>
            <person name="Martijn J."/>
            <person name="Lind A.E."/>
            <person name="van Eijk R."/>
            <person name="Schleper C."/>
            <person name="Guy L."/>
            <person name="Ettema T.J."/>
        </authorList>
    </citation>
    <scope>NUCLEOTIDE SEQUENCE</scope>
</reference>
<dbReference type="EMBL" id="LAZR01066923">
    <property type="protein sequence ID" value="KKK52632.1"/>
    <property type="molecule type" value="Genomic_DNA"/>
</dbReference>
<proteinExistence type="predicted"/>
<organism evidence="1">
    <name type="scientific">marine sediment metagenome</name>
    <dbReference type="NCBI Taxonomy" id="412755"/>
    <lineage>
        <taxon>unclassified sequences</taxon>
        <taxon>metagenomes</taxon>
        <taxon>ecological metagenomes</taxon>
    </lineage>
</organism>
<sequence>MKKYIDSEYKRLRTAMIHEPHPTIVTYGQGGVKAVLHLRTIDYPRLVAQYKQLIIALRKNGVDVCISMTSFEGWFNYNMMYLRDLFFSTPKGVIVCGMATDIRRSETEHIERILKGFRIPIVGTVNGSSTFEGADAIWINKDVVMVGVGGRTNT</sequence>
<dbReference type="SUPFAM" id="SSF55909">
    <property type="entry name" value="Pentein"/>
    <property type="match status" value="1"/>
</dbReference>
<dbReference type="Pfam" id="PF02274">
    <property type="entry name" value="ADI"/>
    <property type="match status" value="1"/>
</dbReference>